<comment type="caution">
    <text evidence="2">The sequence shown here is derived from an EMBL/GenBank/DDBJ whole genome shotgun (WGS) entry which is preliminary data.</text>
</comment>
<dbReference type="InterPro" id="IPR016187">
    <property type="entry name" value="CTDL_fold"/>
</dbReference>
<dbReference type="Proteomes" id="UP001186944">
    <property type="component" value="Unassembled WGS sequence"/>
</dbReference>
<dbReference type="Pfam" id="PF00059">
    <property type="entry name" value="Lectin_C"/>
    <property type="match status" value="1"/>
</dbReference>
<feature type="domain" description="C-type lectin" evidence="1">
    <location>
        <begin position="1"/>
        <end position="86"/>
    </location>
</feature>
<dbReference type="InterPro" id="IPR050801">
    <property type="entry name" value="Ca-Dep_Lectins_ImmuneDev"/>
</dbReference>
<dbReference type="SUPFAM" id="SSF56436">
    <property type="entry name" value="C-type lectin-like"/>
    <property type="match status" value="1"/>
</dbReference>
<evidence type="ECO:0000313" key="3">
    <source>
        <dbReference type="Proteomes" id="UP001186944"/>
    </source>
</evidence>
<evidence type="ECO:0000313" key="2">
    <source>
        <dbReference type="EMBL" id="KAK3098433.1"/>
    </source>
</evidence>
<dbReference type="Gene3D" id="3.10.100.10">
    <property type="entry name" value="Mannose-Binding Protein A, subunit A"/>
    <property type="match status" value="1"/>
</dbReference>
<gene>
    <name evidence="2" type="ORF">FSP39_019415</name>
</gene>
<organism evidence="2 3">
    <name type="scientific">Pinctada imbricata</name>
    <name type="common">Atlantic pearl-oyster</name>
    <name type="synonym">Pinctada martensii</name>
    <dbReference type="NCBI Taxonomy" id="66713"/>
    <lineage>
        <taxon>Eukaryota</taxon>
        <taxon>Metazoa</taxon>
        <taxon>Spiralia</taxon>
        <taxon>Lophotrochozoa</taxon>
        <taxon>Mollusca</taxon>
        <taxon>Bivalvia</taxon>
        <taxon>Autobranchia</taxon>
        <taxon>Pteriomorphia</taxon>
        <taxon>Pterioida</taxon>
        <taxon>Pterioidea</taxon>
        <taxon>Pteriidae</taxon>
        <taxon>Pinctada</taxon>
    </lineage>
</organism>
<sequence>MQDFIRAKLVEQHYDKTWRFWIGASDREHEGKWQWLSEPRKMEYSNWSPGQGTDQHGFLFIPGGGTEDCAVLDVKDHAQWHDYPCSSGAGFWYSHICQFSEFVLA</sequence>
<name>A0AA88YFS8_PINIB</name>
<dbReference type="PROSITE" id="PS50041">
    <property type="entry name" value="C_TYPE_LECTIN_2"/>
    <property type="match status" value="1"/>
</dbReference>
<keyword evidence="3" id="KW-1185">Reference proteome</keyword>
<reference evidence="2" key="1">
    <citation type="submission" date="2019-08" db="EMBL/GenBank/DDBJ databases">
        <title>The improved chromosome-level genome for the pearl oyster Pinctada fucata martensii using PacBio sequencing and Hi-C.</title>
        <authorList>
            <person name="Zheng Z."/>
        </authorList>
    </citation>
    <scope>NUCLEOTIDE SEQUENCE</scope>
    <source>
        <strain evidence="2">ZZ-2019</strain>
        <tissue evidence="2">Adductor muscle</tissue>
    </source>
</reference>
<dbReference type="AlphaFoldDB" id="A0AA88YFS8"/>
<dbReference type="CDD" id="cd00037">
    <property type="entry name" value="CLECT"/>
    <property type="match status" value="1"/>
</dbReference>
<evidence type="ECO:0000259" key="1">
    <source>
        <dbReference type="PROSITE" id="PS50041"/>
    </source>
</evidence>
<dbReference type="EMBL" id="VSWD01000007">
    <property type="protein sequence ID" value="KAK3098433.1"/>
    <property type="molecule type" value="Genomic_DNA"/>
</dbReference>
<proteinExistence type="predicted"/>
<dbReference type="PANTHER" id="PTHR22801">
    <property type="entry name" value="LITHOSTATHINE"/>
    <property type="match status" value="1"/>
</dbReference>
<dbReference type="PANTHER" id="PTHR22801:SF63">
    <property type="entry name" value="C-TYPE LECTIN DOMAIN-CONTAINING PROTEIN"/>
    <property type="match status" value="1"/>
</dbReference>
<accession>A0AA88YFS8</accession>
<dbReference type="InterPro" id="IPR016186">
    <property type="entry name" value="C-type_lectin-like/link_sf"/>
</dbReference>
<protein>
    <recommendedName>
        <fullName evidence="1">C-type lectin domain-containing protein</fullName>
    </recommendedName>
</protein>
<dbReference type="InterPro" id="IPR001304">
    <property type="entry name" value="C-type_lectin-like"/>
</dbReference>